<evidence type="ECO:0000256" key="2">
    <source>
        <dbReference type="ARBA" id="ARBA00023315"/>
    </source>
</evidence>
<dbReference type="AlphaFoldDB" id="A0A5C5YWY4"/>
<feature type="domain" description="N-acetyltransferase" evidence="3">
    <location>
        <begin position="6"/>
        <end position="162"/>
    </location>
</feature>
<dbReference type="EC" id="2.3.1.-" evidence="4"/>
<gene>
    <name evidence="4" type="primary">ypeA_1</name>
    <name evidence="4" type="ORF">CA13_09260</name>
</gene>
<keyword evidence="5" id="KW-1185">Reference proteome</keyword>
<dbReference type="CDD" id="cd04301">
    <property type="entry name" value="NAT_SF"/>
    <property type="match status" value="1"/>
</dbReference>
<protein>
    <submittedName>
        <fullName evidence="4">Acetyltransferase YpeA</fullName>
        <ecNumber evidence="4">2.3.1.-</ecNumber>
    </submittedName>
</protein>
<dbReference type="PANTHER" id="PTHR43877:SF2">
    <property type="entry name" value="AMINOALKYLPHOSPHONATE N-ACETYLTRANSFERASE-RELATED"/>
    <property type="match status" value="1"/>
</dbReference>
<keyword evidence="2 4" id="KW-0012">Acyltransferase</keyword>
<organism evidence="4 5">
    <name type="scientific">Novipirellula herctigrandis</name>
    <dbReference type="NCBI Taxonomy" id="2527986"/>
    <lineage>
        <taxon>Bacteria</taxon>
        <taxon>Pseudomonadati</taxon>
        <taxon>Planctomycetota</taxon>
        <taxon>Planctomycetia</taxon>
        <taxon>Pirellulales</taxon>
        <taxon>Pirellulaceae</taxon>
        <taxon>Novipirellula</taxon>
    </lineage>
</organism>
<dbReference type="Gene3D" id="3.40.630.30">
    <property type="match status" value="1"/>
</dbReference>
<dbReference type="EMBL" id="SJPJ01000001">
    <property type="protein sequence ID" value="TWT79522.1"/>
    <property type="molecule type" value="Genomic_DNA"/>
</dbReference>
<dbReference type="InterPro" id="IPR016181">
    <property type="entry name" value="Acyl_CoA_acyltransferase"/>
</dbReference>
<accession>A0A5C5YWY4</accession>
<dbReference type="PROSITE" id="PS51186">
    <property type="entry name" value="GNAT"/>
    <property type="match status" value="1"/>
</dbReference>
<name>A0A5C5YWY4_9BACT</name>
<evidence type="ECO:0000313" key="5">
    <source>
        <dbReference type="Proteomes" id="UP000315010"/>
    </source>
</evidence>
<reference evidence="4 5" key="1">
    <citation type="submission" date="2019-02" db="EMBL/GenBank/DDBJ databases">
        <title>Deep-cultivation of Planctomycetes and their phenomic and genomic characterization uncovers novel biology.</title>
        <authorList>
            <person name="Wiegand S."/>
            <person name="Jogler M."/>
            <person name="Boedeker C."/>
            <person name="Pinto D."/>
            <person name="Vollmers J."/>
            <person name="Rivas-Marin E."/>
            <person name="Kohn T."/>
            <person name="Peeters S.H."/>
            <person name="Heuer A."/>
            <person name="Rast P."/>
            <person name="Oberbeckmann S."/>
            <person name="Bunk B."/>
            <person name="Jeske O."/>
            <person name="Meyerdierks A."/>
            <person name="Storesund J.E."/>
            <person name="Kallscheuer N."/>
            <person name="Luecker S."/>
            <person name="Lage O.M."/>
            <person name="Pohl T."/>
            <person name="Merkel B.J."/>
            <person name="Hornburger P."/>
            <person name="Mueller R.-W."/>
            <person name="Bruemmer F."/>
            <person name="Labrenz M."/>
            <person name="Spormann A.M."/>
            <person name="Op Den Camp H."/>
            <person name="Overmann J."/>
            <person name="Amann R."/>
            <person name="Jetten M.S.M."/>
            <person name="Mascher T."/>
            <person name="Medema M.H."/>
            <person name="Devos D.P."/>
            <person name="Kaster A.-K."/>
            <person name="Ovreas L."/>
            <person name="Rohde M."/>
            <person name="Galperin M.Y."/>
            <person name="Jogler C."/>
        </authorList>
    </citation>
    <scope>NUCLEOTIDE SEQUENCE [LARGE SCALE GENOMIC DNA]</scope>
    <source>
        <strain evidence="4 5">CA13</strain>
    </source>
</reference>
<keyword evidence="1 4" id="KW-0808">Transferase</keyword>
<dbReference type="InterPro" id="IPR000182">
    <property type="entry name" value="GNAT_dom"/>
</dbReference>
<dbReference type="Pfam" id="PF00583">
    <property type="entry name" value="Acetyltransf_1"/>
    <property type="match status" value="1"/>
</dbReference>
<dbReference type="RefSeq" id="WP_146394722.1">
    <property type="nucleotide sequence ID" value="NZ_SJPJ01000001.1"/>
</dbReference>
<dbReference type="GO" id="GO:0016747">
    <property type="term" value="F:acyltransferase activity, transferring groups other than amino-acyl groups"/>
    <property type="evidence" value="ECO:0007669"/>
    <property type="project" value="InterPro"/>
</dbReference>
<proteinExistence type="predicted"/>
<dbReference type="InterPro" id="IPR050832">
    <property type="entry name" value="Bact_Acetyltransf"/>
</dbReference>
<dbReference type="OrthoDB" id="9792929at2"/>
<dbReference type="PANTHER" id="PTHR43877">
    <property type="entry name" value="AMINOALKYLPHOSPHONATE N-ACETYLTRANSFERASE-RELATED-RELATED"/>
    <property type="match status" value="1"/>
</dbReference>
<dbReference type="Proteomes" id="UP000315010">
    <property type="component" value="Unassembled WGS sequence"/>
</dbReference>
<dbReference type="SUPFAM" id="SSF55729">
    <property type="entry name" value="Acyl-CoA N-acyltransferases (Nat)"/>
    <property type="match status" value="1"/>
</dbReference>
<comment type="caution">
    <text evidence="4">The sequence shown here is derived from an EMBL/GenBank/DDBJ whole genome shotgun (WGS) entry which is preliminary data.</text>
</comment>
<sequence>MTNATVTVADLDSIDDQTAIVAMMDAYSADPMGDGKPLSAYSRENLIDGLRNHPTTLVFLARMNDSPSGIATCFGGFSTFAARPLLNISDFYVDPALRGRGIGGELLHAIEREANSRGCCKITLEVQENNNIARSIYGKFGFSQAVYVADAGGSLCLSKPLSQDVG</sequence>
<evidence type="ECO:0000259" key="3">
    <source>
        <dbReference type="PROSITE" id="PS51186"/>
    </source>
</evidence>
<evidence type="ECO:0000256" key="1">
    <source>
        <dbReference type="ARBA" id="ARBA00022679"/>
    </source>
</evidence>
<evidence type="ECO:0000313" key="4">
    <source>
        <dbReference type="EMBL" id="TWT79522.1"/>
    </source>
</evidence>